<keyword evidence="3" id="KW-1185">Reference proteome</keyword>
<evidence type="ECO:0000313" key="2">
    <source>
        <dbReference type="EMBL" id="KAK7499936.1"/>
    </source>
</evidence>
<comment type="caution">
    <text evidence="2">The sequence shown here is derived from an EMBL/GenBank/DDBJ whole genome shotgun (WGS) entry which is preliminary data.</text>
</comment>
<proteinExistence type="predicted"/>
<protein>
    <submittedName>
        <fullName evidence="2">Uncharacterized protein</fullName>
    </submittedName>
</protein>
<feature type="compositionally biased region" description="Basic and acidic residues" evidence="1">
    <location>
        <begin position="124"/>
        <end position="139"/>
    </location>
</feature>
<sequence>MSCVDFGYGPGGTLNDPAEIGARRWGQQGGHFNGCHYRAFLQFVAPSFLSFWPGQTVAWPNFEWGIDITTVHVIDCDVPSCGEDVLDNNHGGWDHEEGEISVKKIVPLITLPKHSSRSQAGKQSKPEEPPVHRRPDSPGHCRTGLCLEDKMETGVI</sequence>
<name>A0ABD0LL18_9CAEN</name>
<gene>
    <name evidence="2" type="ORF">BaRGS_00008784</name>
</gene>
<organism evidence="2 3">
    <name type="scientific">Batillaria attramentaria</name>
    <dbReference type="NCBI Taxonomy" id="370345"/>
    <lineage>
        <taxon>Eukaryota</taxon>
        <taxon>Metazoa</taxon>
        <taxon>Spiralia</taxon>
        <taxon>Lophotrochozoa</taxon>
        <taxon>Mollusca</taxon>
        <taxon>Gastropoda</taxon>
        <taxon>Caenogastropoda</taxon>
        <taxon>Sorbeoconcha</taxon>
        <taxon>Cerithioidea</taxon>
        <taxon>Batillariidae</taxon>
        <taxon>Batillaria</taxon>
    </lineage>
</organism>
<dbReference type="EMBL" id="JACVVK020000040">
    <property type="protein sequence ID" value="KAK7499936.1"/>
    <property type="molecule type" value="Genomic_DNA"/>
</dbReference>
<dbReference type="Proteomes" id="UP001519460">
    <property type="component" value="Unassembled WGS sequence"/>
</dbReference>
<evidence type="ECO:0000256" key="1">
    <source>
        <dbReference type="SAM" id="MobiDB-lite"/>
    </source>
</evidence>
<feature type="region of interest" description="Disordered" evidence="1">
    <location>
        <begin position="114"/>
        <end position="144"/>
    </location>
</feature>
<accession>A0ABD0LL18</accession>
<reference evidence="2 3" key="1">
    <citation type="journal article" date="2023" name="Sci. Data">
        <title>Genome assembly of the Korean intertidal mud-creeper Batillaria attramentaria.</title>
        <authorList>
            <person name="Patra A.K."/>
            <person name="Ho P.T."/>
            <person name="Jun S."/>
            <person name="Lee S.J."/>
            <person name="Kim Y."/>
            <person name="Won Y.J."/>
        </authorList>
    </citation>
    <scope>NUCLEOTIDE SEQUENCE [LARGE SCALE GENOMIC DNA]</scope>
    <source>
        <strain evidence="2">Wonlab-2016</strain>
    </source>
</reference>
<dbReference type="AlphaFoldDB" id="A0ABD0LL18"/>
<evidence type="ECO:0000313" key="3">
    <source>
        <dbReference type="Proteomes" id="UP001519460"/>
    </source>
</evidence>